<protein>
    <submittedName>
        <fullName evidence="1">Extracellular solute-binding protein</fullName>
    </submittedName>
</protein>
<proteinExistence type="predicted"/>
<dbReference type="InterPro" id="IPR050490">
    <property type="entry name" value="Bact_solute-bd_prot1"/>
</dbReference>
<dbReference type="PANTHER" id="PTHR43649">
    <property type="entry name" value="ARABINOSE-BINDING PROTEIN-RELATED"/>
    <property type="match status" value="1"/>
</dbReference>
<dbReference type="PANTHER" id="PTHR43649:SF12">
    <property type="entry name" value="DIACETYLCHITOBIOSE BINDING PROTEIN DASA"/>
    <property type="match status" value="1"/>
</dbReference>
<dbReference type="Proteomes" id="UP001470752">
    <property type="component" value="Unassembled WGS sequence"/>
</dbReference>
<sequence length="551" mass="61502">MNKDKKIRSLKWKFAKIMLLCWVLPFLVIIGLVGSYMLITQRENQMERLAAQAGLNTRTCAERLNGAIADSRQATYDGTLFEQYRQYRRQGSSGERIFSNGVQNYLNAQYSHKKNNIFTVLMLKEDPLNKHYTSYNFGTGGSYGMIQHFFSQDRDQVLELAKSLDTAVGFLKTDNGFYIVRNMMDRSFTAWGILVSRVNVNYCFEPVKTAWEDFHVQLNISGNPFVEAGKVVSIEDIRAEYPEYASNMKDDMIPASPADGVQYAVPFYGYWEGLYVNKAVMEAAGAEIPTADTTWDQFLETCQVIKNAGYTPIATSLAKEPHYWFEFAIYNHDSAKTHTTVPEAVDDAAGEAWQAGLADIKDLYEKGFLSENTNTATGDEVFQSFLEGKSAFYLDGSWKMGGIKEGTDDIDNFTVTYVPGNGDRKSTDIIGGLSSGWYISTKCWEDEAKRDAAVSLVEKFISDETVSAFAGTATTALKNGAEIDESSLTNLEKDALAMPKDTTGITGAVQDLVTQDERAPIFDNMPQIVEGQTEITDALQEMLDIIEENAE</sequence>
<dbReference type="Gene3D" id="3.40.190.10">
    <property type="entry name" value="Periplasmic binding protein-like II"/>
    <property type="match status" value="2"/>
</dbReference>
<reference evidence="1 2" key="1">
    <citation type="submission" date="2024-04" db="EMBL/GenBank/DDBJ databases">
        <title>Human intestinal bacterial collection.</title>
        <authorList>
            <person name="Pauvert C."/>
            <person name="Hitch T.C.A."/>
            <person name="Clavel T."/>
        </authorList>
    </citation>
    <scope>NUCLEOTIDE SEQUENCE [LARGE SCALE GENOMIC DNA]</scope>
    <source>
        <strain evidence="1 2">CLA-AA-H161</strain>
    </source>
</reference>
<evidence type="ECO:0000313" key="2">
    <source>
        <dbReference type="Proteomes" id="UP001470752"/>
    </source>
</evidence>
<dbReference type="Pfam" id="PF13416">
    <property type="entry name" value="SBP_bac_8"/>
    <property type="match status" value="1"/>
</dbReference>
<keyword evidence="2" id="KW-1185">Reference proteome</keyword>
<dbReference type="InterPro" id="IPR006059">
    <property type="entry name" value="SBP"/>
</dbReference>
<dbReference type="EMBL" id="JBBNFW010000168">
    <property type="protein sequence ID" value="MEQ2413386.1"/>
    <property type="molecule type" value="Genomic_DNA"/>
</dbReference>
<gene>
    <name evidence="1" type="ORF">AAAX94_10210</name>
</gene>
<name>A0ABV1CLV2_9FIRM</name>
<accession>A0ABV1CLV2</accession>
<comment type="caution">
    <text evidence="1">The sequence shown here is derived from an EMBL/GenBank/DDBJ whole genome shotgun (WGS) entry which is preliminary data.</text>
</comment>
<evidence type="ECO:0000313" key="1">
    <source>
        <dbReference type="EMBL" id="MEQ2413386.1"/>
    </source>
</evidence>
<dbReference type="RefSeq" id="WP_021926587.1">
    <property type="nucleotide sequence ID" value="NZ_JAOQJM010000012.1"/>
</dbReference>
<dbReference type="SUPFAM" id="SSF53850">
    <property type="entry name" value="Periplasmic binding protein-like II"/>
    <property type="match status" value="1"/>
</dbReference>
<organism evidence="1 2">
    <name type="scientific">Blautia acetigignens</name>
    <dbReference type="NCBI Taxonomy" id="2981783"/>
    <lineage>
        <taxon>Bacteria</taxon>
        <taxon>Bacillati</taxon>
        <taxon>Bacillota</taxon>
        <taxon>Clostridia</taxon>
        <taxon>Lachnospirales</taxon>
        <taxon>Lachnospiraceae</taxon>
        <taxon>Blautia</taxon>
    </lineage>
</organism>